<organism evidence="5">
    <name type="scientific">freshwater metagenome</name>
    <dbReference type="NCBI Taxonomy" id="449393"/>
    <lineage>
        <taxon>unclassified sequences</taxon>
        <taxon>metagenomes</taxon>
        <taxon>ecological metagenomes</taxon>
    </lineage>
</organism>
<gene>
    <name evidence="5" type="ORF">GM50_18525</name>
</gene>
<feature type="domain" description="HTH tetR-type" evidence="4">
    <location>
        <begin position="17"/>
        <end position="77"/>
    </location>
</feature>
<protein>
    <recommendedName>
        <fullName evidence="4">HTH tetR-type domain-containing protein</fullName>
    </recommendedName>
</protein>
<proteinExistence type="predicted"/>
<evidence type="ECO:0000256" key="3">
    <source>
        <dbReference type="ARBA" id="ARBA00023163"/>
    </source>
</evidence>
<dbReference type="Gene3D" id="1.10.10.60">
    <property type="entry name" value="Homeodomain-like"/>
    <property type="match status" value="1"/>
</dbReference>
<dbReference type="GO" id="GO:0000976">
    <property type="term" value="F:transcription cis-regulatory region binding"/>
    <property type="evidence" value="ECO:0007669"/>
    <property type="project" value="TreeGrafter"/>
</dbReference>
<dbReference type="AlphaFoldDB" id="A0A094SAC3"/>
<accession>A0A094SAC3</accession>
<dbReference type="InterPro" id="IPR023772">
    <property type="entry name" value="DNA-bd_HTH_TetR-type_CS"/>
</dbReference>
<comment type="caution">
    <text evidence="5">The sequence shown here is derived from an EMBL/GenBank/DDBJ whole genome shotgun (WGS) entry which is preliminary data.</text>
</comment>
<dbReference type="InterPro" id="IPR009057">
    <property type="entry name" value="Homeodomain-like_sf"/>
</dbReference>
<evidence type="ECO:0000313" key="5">
    <source>
        <dbReference type="EMBL" id="KGA14938.1"/>
    </source>
</evidence>
<evidence type="ECO:0000256" key="2">
    <source>
        <dbReference type="ARBA" id="ARBA00023125"/>
    </source>
</evidence>
<dbReference type="InterPro" id="IPR036271">
    <property type="entry name" value="Tet_transcr_reg_TetR-rel_C_sf"/>
</dbReference>
<evidence type="ECO:0000256" key="1">
    <source>
        <dbReference type="ARBA" id="ARBA00023015"/>
    </source>
</evidence>
<dbReference type="SUPFAM" id="SSF48498">
    <property type="entry name" value="Tetracyclin repressor-like, C-terminal domain"/>
    <property type="match status" value="1"/>
</dbReference>
<dbReference type="Gene3D" id="1.10.357.10">
    <property type="entry name" value="Tetracycline Repressor, domain 2"/>
    <property type="match status" value="1"/>
</dbReference>
<dbReference type="InterPro" id="IPR011075">
    <property type="entry name" value="TetR_C"/>
</dbReference>
<dbReference type="PROSITE" id="PS50977">
    <property type="entry name" value="HTH_TETR_2"/>
    <property type="match status" value="1"/>
</dbReference>
<dbReference type="EMBL" id="JNSK01000112">
    <property type="protein sequence ID" value="KGA14938.1"/>
    <property type="molecule type" value="Genomic_DNA"/>
</dbReference>
<dbReference type="PANTHER" id="PTHR30055">
    <property type="entry name" value="HTH-TYPE TRANSCRIPTIONAL REGULATOR RUTR"/>
    <property type="match status" value="1"/>
</dbReference>
<name>A0A094SAC3_9ZZZZ</name>
<dbReference type="GO" id="GO:0003700">
    <property type="term" value="F:DNA-binding transcription factor activity"/>
    <property type="evidence" value="ECO:0007669"/>
    <property type="project" value="TreeGrafter"/>
</dbReference>
<dbReference type="Pfam" id="PF16859">
    <property type="entry name" value="TetR_C_11"/>
    <property type="match status" value="1"/>
</dbReference>
<reference evidence="5" key="1">
    <citation type="submission" date="2014-05" db="EMBL/GenBank/DDBJ databases">
        <title>Key roles for freshwater Actinobacteria revealed by deep metagenomic sequencing.</title>
        <authorList>
            <person name="Ghai R."/>
            <person name="Mizuno C.M."/>
            <person name="Picazo A."/>
            <person name="Camacho A."/>
            <person name="Rodriguez-Valera F."/>
        </authorList>
    </citation>
    <scope>NUCLEOTIDE SEQUENCE</scope>
</reference>
<dbReference type="Pfam" id="PF00440">
    <property type="entry name" value="TetR_N"/>
    <property type="match status" value="1"/>
</dbReference>
<dbReference type="PROSITE" id="PS01081">
    <property type="entry name" value="HTH_TETR_1"/>
    <property type="match status" value="1"/>
</dbReference>
<keyword evidence="1" id="KW-0805">Transcription regulation</keyword>
<dbReference type="InterPro" id="IPR050109">
    <property type="entry name" value="HTH-type_TetR-like_transc_reg"/>
</dbReference>
<keyword evidence="3" id="KW-0804">Transcription</keyword>
<sequence length="206" mass="23402">MVPVSKVTKLLGRPRDRDREQAIEKAAMELVNEVGYERCTVEAIALRARASKATIYRRWRNKQELLVSALNQHALNDIKEIDNGNLRDDLVELVSEKVRILKSPDGALISELMAAANLDEALGKLIPKTIREQQDKSIVRVLTKGIERGEISKHANVELLLDVIPAIFTYRIFTTRQMVNKKFVENLVDDLIIPALQKPVQSKERK</sequence>
<dbReference type="SUPFAM" id="SSF46689">
    <property type="entry name" value="Homeodomain-like"/>
    <property type="match status" value="1"/>
</dbReference>
<dbReference type="InterPro" id="IPR001647">
    <property type="entry name" value="HTH_TetR"/>
</dbReference>
<keyword evidence="2" id="KW-0238">DNA-binding</keyword>
<dbReference type="PRINTS" id="PR00455">
    <property type="entry name" value="HTHTETR"/>
</dbReference>
<dbReference type="PANTHER" id="PTHR30055:SF148">
    <property type="entry name" value="TETR-FAMILY TRANSCRIPTIONAL REGULATOR"/>
    <property type="match status" value="1"/>
</dbReference>
<evidence type="ECO:0000259" key="4">
    <source>
        <dbReference type="PROSITE" id="PS50977"/>
    </source>
</evidence>